<feature type="chain" id="PRO_5012655807" description="Secreted protein" evidence="1">
    <location>
        <begin position="16"/>
        <end position="93"/>
    </location>
</feature>
<evidence type="ECO:0008006" key="4">
    <source>
        <dbReference type="Google" id="ProtNLM"/>
    </source>
</evidence>
<protein>
    <recommendedName>
        <fullName evidence="4">Secreted protein</fullName>
    </recommendedName>
</protein>
<dbReference type="Proteomes" id="UP000076761">
    <property type="component" value="Unassembled WGS sequence"/>
</dbReference>
<name>A0A165P2P8_9AGAM</name>
<accession>A0A165P2P8</accession>
<proteinExistence type="predicted"/>
<keyword evidence="1" id="KW-0732">Signal</keyword>
<gene>
    <name evidence="2" type="ORF">NEOLEDRAFT_1140721</name>
</gene>
<evidence type="ECO:0000313" key="3">
    <source>
        <dbReference type="Proteomes" id="UP000076761"/>
    </source>
</evidence>
<dbReference type="EMBL" id="KV425620">
    <property type="protein sequence ID" value="KZT20441.1"/>
    <property type="molecule type" value="Genomic_DNA"/>
</dbReference>
<evidence type="ECO:0000313" key="2">
    <source>
        <dbReference type="EMBL" id="KZT20441.1"/>
    </source>
</evidence>
<evidence type="ECO:0000256" key="1">
    <source>
        <dbReference type="SAM" id="SignalP"/>
    </source>
</evidence>
<reference evidence="2 3" key="1">
    <citation type="journal article" date="2016" name="Mol. Biol. Evol.">
        <title>Comparative Genomics of Early-Diverging Mushroom-Forming Fungi Provides Insights into the Origins of Lignocellulose Decay Capabilities.</title>
        <authorList>
            <person name="Nagy L.G."/>
            <person name="Riley R."/>
            <person name="Tritt A."/>
            <person name="Adam C."/>
            <person name="Daum C."/>
            <person name="Floudas D."/>
            <person name="Sun H."/>
            <person name="Yadav J.S."/>
            <person name="Pangilinan J."/>
            <person name="Larsson K.H."/>
            <person name="Matsuura K."/>
            <person name="Barry K."/>
            <person name="Labutti K."/>
            <person name="Kuo R."/>
            <person name="Ohm R.A."/>
            <person name="Bhattacharya S.S."/>
            <person name="Shirouzu T."/>
            <person name="Yoshinaga Y."/>
            <person name="Martin F.M."/>
            <person name="Grigoriev I.V."/>
            <person name="Hibbett D.S."/>
        </authorList>
    </citation>
    <scope>NUCLEOTIDE SEQUENCE [LARGE SCALE GENOMIC DNA]</scope>
    <source>
        <strain evidence="2 3">HHB14362 ss-1</strain>
    </source>
</reference>
<organism evidence="2 3">
    <name type="scientific">Neolentinus lepideus HHB14362 ss-1</name>
    <dbReference type="NCBI Taxonomy" id="1314782"/>
    <lineage>
        <taxon>Eukaryota</taxon>
        <taxon>Fungi</taxon>
        <taxon>Dikarya</taxon>
        <taxon>Basidiomycota</taxon>
        <taxon>Agaricomycotina</taxon>
        <taxon>Agaricomycetes</taxon>
        <taxon>Gloeophyllales</taxon>
        <taxon>Gloeophyllaceae</taxon>
        <taxon>Neolentinus</taxon>
    </lineage>
</organism>
<dbReference type="InParanoid" id="A0A165P2P8"/>
<sequence length="93" mass="10278">MGLCSLAAFLTAIRCLTVSSPVASDADHPNHCHTGHCDRLSTLTFFIHYAVVPLSRSRIFVPDALTIQGWDAGLTLDLRVYDSLRKQVEAKQH</sequence>
<keyword evidence="3" id="KW-1185">Reference proteome</keyword>
<feature type="signal peptide" evidence="1">
    <location>
        <begin position="1"/>
        <end position="15"/>
    </location>
</feature>
<dbReference type="AlphaFoldDB" id="A0A165P2P8"/>